<evidence type="ECO:0000259" key="11">
    <source>
        <dbReference type="PROSITE" id="PS50929"/>
    </source>
</evidence>
<evidence type="ECO:0000256" key="7">
    <source>
        <dbReference type="ARBA" id="ARBA00023136"/>
    </source>
</evidence>
<feature type="transmembrane region" description="Helical" evidence="9">
    <location>
        <begin position="732"/>
        <end position="756"/>
    </location>
</feature>
<evidence type="ECO:0000256" key="4">
    <source>
        <dbReference type="ARBA" id="ARBA00022741"/>
    </source>
</evidence>
<feature type="region of interest" description="Disordered" evidence="8">
    <location>
        <begin position="13"/>
        <end position="43"/>
    </location>
</feature>
<keyword evidence="5" id="KW-0067">ATP-binding</keyword>
<dbReference type="PROSITE" id="PS50929">
    <property type="entry name" value="ABC_TM1F"/>
    <property type="match status" value="2"/>
</dbReference>
<dbReference type="CDD" id="cd18577">
    <property type="entry name" value="ABC_6TM_Pgp_ABCB1_D1_like"/>
    <property type="match status" value="1"/>
</dbReference>
<dbReference type="GO" id="GO:0005524">
    <property type="term" value="F:ATP binding"/>
    <property type="evidence" value="ECO:0007669"/>
    <property type="project" value="UniProtKB-KW"/>
</dbReference>
<feature type="transmembrane region" description="Helical" evidence="9">
    <location>
        <begin position="218"/>
        <end position="238"/>
    </location>
</feature>
<evidence type="ECO:0000259" key="10">
    <source>
        <dbReference type="PROSITE" id="PS50893"/>
    </source>
</evidence>
<gene>
    <name evidence="12" type="ORF">LTR78_001045</name>
</gene>
<dbReference type="InterPro" id="IPR003593">
    <property type="entry name" value="AAA+_ATPase"/>
</dbReference>
<comment type="caution">
    <text evidence="12">The sequence shown here is derived from an EMBL/GenBank/DDBJ whole genome shotgun (WGS) entry which is preliminary data.</text>
</comment>
<dbReference type="Pfam" id="PF00005">
    <property type="entry name" value="ABC_tran"/>
    <property type="match status" value="2"/>
</dbReference>
<evidence type="ECO:0000256" key="5">
    <source>
        <dbReference type="ARBA" id="ARBA00022840"/>
    </source>
</evidence>
<feature type="transmembrane region" description="Helical" evidence="9">
    <location>
        <begin position="881"/>
        <end position="900"/>
    </location>
</feature>
<keyword evidence="3 9" id="KW-0812">Transmembrane</keyword>
<organism evidence="12 13">
    <name type="scientific">Recurvomyces mirabilis</name>
    <dbReference type="NCBI Taxonomy" id="574656"/>
    <lineage>
        <taxon>Eukaryota</taxon>
        <taxon>Fungi</taxon>
        <taxon>Dikarya</taxon>
        <taxon>Ascomycota</taxon>
        <taxon>Pezizomycotina</taxon>
        <taxon>Dothideomycetes</taxon>
        <taxon>Dothideomycetidae</taxon>
        <taxon>Mycosphaerellales</taxon>
        <taxon>Teratosphaeriaceae</taxon>
        <taxon>Recurvomyces</taxon>
    </lineage>
</organism>
<dbReference type="PANTHER" id="PTHR43394:SF18">
    <property type="entry name" value="ABC TRANSPORTER B FAMILY MEMBER 11-LIKE"/>
    <property type="match status" value="1"/>
</dbReference>
<dbReference type="InterPro" id="IPR017871">
    <property type="entry name" value="ABC_transporter-like_CS"/>
</dbReference>
<feature type="transmembrane region" description="Helical" evidence="9">
    <location>
        <begin position="849"/>
        <end position="875"/>
    </location>
</feature>
<feature type="transmembrane region" description="Helical" evidence="9">
    <location>
        <begin position="321"/>
        <end position="345"/>
    </location>
</feature>
<dbReference type="PANTHER" id="PTHR43394">
    <property type="entry name" value="ATP-DEPENDENT PERMEASE MDL1, MITOCHONDRIAL"/>
    <property type="match status" value="1"/>
</dbReference>
<evidence type="ECO:0000256" key="6">
    <source>
        <dbReference type="ARBA" id="ARBA00022989"/>
    </source>
</evidence>
<dbReference type="GO" id="GO:0005743">
    <property type="term" value="C:mitochondrial inner membrane"/>
    <property type="evidence" value="ECO:0007669"/>
    <property type="project" value="TreeGrafter"/>
</dbReference>
<comment type="similarity">
    <text evidence="2">Belongs to the ABC transporter superfamily. ABCB family. Multidrug resistance exporter (TC 3.A.1.201) subfamily.</text>
</comment>
<feature type="transmembrane region" description="Helical" evidence="9">
    <location>
        <begin position="103"/>
        <end position="127"/>
    </location>
</feature>
<feature type="domain" description="ABC transmembrane type-1" evidence="11">
    <location>
        <begin position="737"/>
        <end position="1024"/>
    </location>
</feature>
<dbReference type="PROSITE" id="PS50893">
    <property type="entry name" value="ABC_TRANSPORTER_2"/>
    <property type="match status" value="2"/>
</dbReference>
<dbReference type="InterPro" id="IPR003439">
    <property type="entry name" value="ABC_transporter-like_ATP-bd"/>
</dbReference>
<evidence type="ECO:0000256" key="8">
    <source>
        <dbReference type="SAM" id="MobiDB-lite"/>
    </source>
</evidence>
<evidence type="ECO:0000256" key="3">
    <source>
        <dbReference type="ARBA" id="ARBA00022692"/>
    </source>
</evidence>
<evidence type="ECO:0000313" key="13">
    <source>
        <dbReference type="Proteomes" id="UP001274830"/>
    </source>
</evidence>
<feature type="transmembrane region" description="Helical" evidence="9">
    <location>
        <begin position="776"/>
        <end position="804"/>
    </location>
</feature>
<dbReference type="FunFam" id="3.40.50.300:FF:000913">
    <property type="entry name" value="ABC multidrug transporter SitT"/>
    <property type="match status" value="2"/>
</dbReference>
<dbReference type="GO" id="GO:0016887">
    <property type="term" value="F:ATP hydrolysis activity"/>
    <property type="evidence" value="ECO:0007669"/>
    <property type="project" value="InterPro"/>
</dbReference>
<dbReference type="Pfam" id="PF00664">
    <property type="entry name" value="ABC_membrane"/>
    <property type="match status" value="2"/>
</dbReference>
<dbReference type="SUPFAM" id="SSF52540">
    <property type="entry name" value="P-loop containing nucleoside triphosphate hydrolases"/>
    <property type="match status" value="2"/>
</dbReference>
<dbReference type="EMBL" id="JAUTXT010000002">
    <property type="protein sequence ID" value="KAK3679484.1"/>
    <property type="molecule type" value="Genomic_DNA"/>
</dbReference>
<feature type="transmembrane region" description="Helical" evidence="9">
    <location>
        <begin position="147"/>
        <end position="167"/>
    </location>
</feature>
<dbReference type="GO" id="GO:0090374">
    <property type="term" value="P:oligopeptide export from mitochondrion"/>
    <property type="evidence" value="ECO:0007669"/>
    <property type="project" value="TreeGrafter"/>
</dbReference>
<feature type="transmembrane region" description="Helical" evidence="9">
    <location>
        <begin position="958"/>
        <end position="983"/>
    </location>
</feature>
<evidence type="ECO:0000256" key="9">
    <source>
        <dbReference type="SAM" id="Phobius"/>
    </source>
</evidence>
<dbReference type="InterPro" id="IPR039421">
    <property type="entry name" value="Type_1_exporter"/>
</dbReference>
<keyword evidence="4" id="KW-0547">Nucleotide-binding</keyword>
<reference evidence="12" key="1">
    <citation type="submission" date="2023-07" db="EMBL/GenBank/DDBJ databases">
        <title>Black Yeasts Isolated from many extreme environments.</title>
        <authorList>
            <person name="Coleine C."/>
            <person name="Stajich J.E."/>
            <person name="Selbmann L."/>
        </authorList>
    </citation>
    <scope>NUCLEOTIDE SEQUENCE</scope>
    <source>
        <strain evidence="12">CCFEE 5485</strain>
    </source>
</reference>
<dbReference type="Gene3D" id="3.40.50.300">
    <property type="entry name" value="P-loop containing nucleotide triphosphate hydrolases"/>
    <property type="match status" value="2"/>
</dbReference>
<proteinExistence type="inferred from homology"/>
<evidence type="ECO:0000256" key="2">
    <source>
        <dbReference type="ARBA" id="ARBA00007577"/>
    </source>
</evidence>
<sequence>MVTNAYKKGALQYHDAHEHARSRSRRSSLHAQASVSGPDAARPSFSAIDIPEASTLDPAHPRQWNSPALGLSRKAYRQILGLNPFKTSYLSIYGSLDNLGDRCVAGAGVLFAIAAGIPLPLIGVIFGRLISTFPPSEGELKTMIGELLSIAAAFFVVTSIYSTAFGLTGEKIAIRARERLLKCLLHLDLSYLETHDIDISSLLSEQVDSIHAGSSEKVGIFIQSISYFLTAFIVGFILNAKLTGILLAAILPFLVLVSIGTRHFESKCSSRVTELSTAANAIVETALRSIKMVQAFDMIADMCSDHSDCLGKKVRASVHKAIIAAVQMGSIYFLAYSVNGLAFYLGSRIAANEDRPGVAGTVFAVVFLILDSSLVVAQFAPFLHIFAQAASAQETVKTLLEAEEISGRPETAISAAPNLNGGAISIQNVSFAYPARSAVKALDDLNLEIRPGAFTALVGASGGGKSTLVSMLTGVYPYSGSIAIGGHELRDIDPSHLRSQLAVVEQDHVIFSGSIFANICHGVRNAGLSTEELERRFEQAMIDAKVDFIGELPEGVHTLLGQGIKLSGGQMQRLCLARALIRRPAILICDEPTSALDAQSEVTVMSAIRYAAVRGVTVLMVAHRLSTVLDADIIAVFSDGKVVESGKPRNLVERNGVFQDLLRAQNTSLHAAESTYPRKGLSDTDDEKNSSTSSLRPAYIPTRADLEGNTMNTPMGFGRLLGLMRSMLRPDWLLICLGVLASMINGALLVAEAIIFGNLIELINGGVSSPDFQRHANFYCLMFFVVGCVALVSWAVSGMAFGVASTRTVGRIQSRLIKTLLPLNMDWYAGPGRSVQQLMSAFTKDSGDLSCLSGPALGTILTTTTSVLGGIILAFCVAWKIAVVLLAVVPIMIAAGFIRLKMVAHADSRRREAYKDATSLAAEACRRRQTVTIYALEDYILDEYRVALRKPFRDSQMFTTYSNIIMAVSLSITYFVYALAYWWGSKQVRNGLYTSKDFFIVLPAMLFSAQSAGQLFTLSPEIARARAAAVSVFKLLNTPPGMLSDGPMSKKASFTEKALEIYDSTPDRASVPKIAFRDVSFSYAGEGGREVLHTVSLNITDKQSVAFVGPSGAGKSSTISLMERFHDVTSGSILSDGVDIRDLDVQALRARIGLVAQESELLPGSIAHNIRLGSAAGQIVTDEEIREVCKRCGLHTFVQSLPDGYNTDCGGSTSSKLSGGQRQRVALARALIRNPEVLLLDEPTSALDAHSEAHIQQALAEAGKGRTTVTVAHRLASVRNADRIYVFDEGRIVESGTHHELVAMGGLYASMAKAQSVA</sequence>
<dbReference type="CDD" id="cd18578">
    <property type="entry name" value="ABC_6TM_Pgp_ABCB1_D2_like"/>
    <property type="match status" value="1"/>
</dbReference>
<comment type="subcellular location">
    <subcellularLocation>
        <location evidence="1">Membrane</location>
        <topology evidence="1">Multi-pass membrane protein</topology>
    </subcellularLocation>
</comment>
<dbReference type="Proteomes" id="UP001274830">
    <property type="component" value="Unassembled WGS sequence"/>
</dbReference>
<dbReference type="SMART" id="SM00382">
    <property type="entry name" value="AAA"/>
    <property type="match status" value="2"/>
</dbReference>
<name>A0AAE0WX38_9PEZI</name>
<protein>
    <submittedName>
        <fullName evidence="12">Uncharacterized protein</fullName>
    </submittedName>
</protein>
<dbReference type="GO" id="GO:0015421">
    <property type="term" value="F:ABC-type oligopeptide transporter activity"/>
    <property type="evidence" value="ECO:0007669"/>
    <property type="project" value="TreeGrafter"/>
</dbReference>
<dbReference type="SUPFAM" id="SSF90123">
    <property type="entry name" value="ABC transporter transmembrane region"/>
    <property type="match status" value="2"/>
</dbReference>
<keyword evidence="7 9" id="KW-0472">Membrane</keyword>
<keyword evidence="6 9" id="KW-1133">Transmembrane helix</keyword>
<feature type="domain" description="ABC transporter" evidence="10">
    <location>
        <begin position="1074"/>
        <end position="1314"/>
    </location>
</feature>
<dbReference type="InterPro" id="IPR011527">
    <property type="entry name" value="ABC1_TM_dom"/>
</dbReference>
<evidence type="ECO:0000256" key="1">
    <source>
        <dbReference type="ARBA" id="ARBA00004141"/>
    </source>
</evidence>
<dbReference type="Gene3D" id="1.20.1560.10">
    <property type="entry name" value="ABC transporter type 1, transmembrane domain"/>
    <property type="match status" value="1"/>
</dbReference>
<feature type="domain" description="ABC transmembrane type-1" evidence="11">
    <location>
        <begin position="107"/>
        <end position="388"/>
    </location>
</feature>
<dbReference type="InterPro" id="IPR027417">
    <property type="entry name" value="P-loop_NTPase"/>
</dbReference>
<feature type="transmembrane region" description="Helical" evidence="9">
    <location>
        <begin position="357"/>
        <end position="377"/>
    </location>
</feature>
<evidence type="ECO:0000313" key="12">
    <source>
        <dbReference type="EMBL" id="KAK3679484.1"/>
    </source>
</evidence>
<dbReference type="PROSITE" id="PS00211">
    <property type="entry name" value="ABC_TRANSPORTER_1"/>
    <property type="match status" value="2"/>
</dbReference>
<feature type="region of interest" description="Disordered" evidence="8">
    <location>
        <begin position="671"/>
        <end position="695"/>
    </location>
</feature>
<keyword evidence="13" id="KW-1185">Reference proteome</keyword>
<feature type="domain" description="ABC transporter" evidence="10">
    <location>
        <begin position="424"/>
        <end position="664"/>
    </location>
</feature>
<dbReference type="InterPro" id="IPR036640">
    <property type="entry name" value="ABC1_TM_sf"/>
</dbReference>
<feature type="transmembrane region" description="Helical" evidence="9">
    <location>
        <begin position="244"/>
        <end position="261"/>
    </location>
</feature>
<accession>A0AAE0WX38</accession>